<protein>
    <submittedName>
        <fullName evidence="4">CBS domain-containing protein</fullName>
    </submittedName>
</protein>
<dbReference type="SMART" id="SM00116">
    <property type="entry name" value="CBS"/>
    <property type="match status" value="2"/>
</dbReference>
<accession>A0A521DZ57</accession>
<dbReference type="Proteomes" id="UP000319040">
    <property type="component" value="Unassembled WGS sequence"/>
</dbReference>
<evidence type="ECO:0000256" key="1">
    <source>
        <dbReference type="ARBA" id="ARBA00023122"/>
    </source>
</evidence>
<evidence type="ECO:0000313" key="5">
    <source>
        <dbReference type="Proteomes" id="UP000319040"/>
    </source>
</evidence>
<dbReference type="AlphaFoldDB" id="A0A521DZ57"/>
<dbReference type="SUPFAM" id="SSF54631">
    <property type="entry name" value="CBS-domain pair"/>
    <property type="match status" value="1"/>
</dbReference>
<sequence>MKKVQEYIHKDITCVNENSTLHRVINTMKLHRLSALPVVNKLGEYMGCISEQDILNGAIPAYMKTMYDTSFMAALDHITIHLKNKLDHKIIDFIDEKYPCVSPDESMSYAADLLYRQKGTILPVVEGKTLIGMLTRIDILSVSLDIN</sequence>
<dbReference type="Pfam" id="PF00571">
    <property type="entry name" value="CBS"/>
    <property type="match status" value="2"/>
</dbReference>
<keyword evidence="5" id="KW-1185">Reference proteome</keyword>
<feature type="domain" description="CBS" evidence="3">
    <location>
        <begin position="94"/>
        <end position="147"/>
    </location>
</feature>
<dbReference type="PROSITE" id="PS51371">
    <property type="entry name" value="CBS"/>
    <property type="match status" value="2"/>
</dbReference>
<dbReference type="PANTHER" id="PTHR43080">
    <property type="entry name" value="CBS DOMAIN-CONTAINING PROTEIN CBSX3, MITOCHONDRIAL"/>
    <property type="match status" value="1"/>
</dbReference>
<name>A0A521DZ57_SACCC</name>
<dbReference type="InterPro" id="IPR051257">
    <property type="entry name" value="Diverse_CBS-Domain"/>
</dbReference>
<evidence type="ECO:0000313" key="4">
    <source>
        <dbReference type="EMBL" id="SMO76976.1"/>
    </source>
</evidence>
<evidence type="ECO:0000256" key="2">
    <source>
        <dbReference type="PROSITE-ProRule" id="PRU00703"/>
    </source>
</evidence>
<reference evidence="4 5" key="1">
    <citation type="submission" date="2017-05" db="EMBL/GenBank/DDBJ databases">
        <authorList>
            <person name="Varghese N."/>
            <person name="Submissions S."/>
        </authorList>
    </citation>
    <scope>NUCLEOTIDE SEQUENCE [LARGE SCALE GENOMIC DNA]</scope>
    <source>
        <strain evidence="4 5">DSM 27040</strain>
    </source>
</reference>
<dbReference type="OrthoDB" id="1119899at2"/>
<dbReference type="EMBL" id="FXTB01000007">
    <property type="protein sequence ID" value="SMO76976.1"/>
    <property type="molecule type" value="Genomic_DNA"/>
</dbReference>
<dbReference type="PANTHER" id="PTHR43080:SF2">
    <property type="entry name" value="CBS DOMAIN-CONTAINING PROTEIN"/>
    <property type="match status" value="1"/>
</dbReference>
<proteinExistence type="predicted"/>
<dbReference type="Gene3D" id="3.10.580.10">
    <property type="entry name" value="CBS-domain"/>
    <property type="match status" value="1"/>
</dbReference>
<keyword evidence="1 2" id="KW-0129">CBS domain</keyword>
<dbReference type="InterPro" id="IPR046342">
    <property type="entry name" value="CBS_dom_sf"/>
</dbReference>
<dbReference type="RefSeq" id="WP_142533946.1">
    <property type="nucleotide sequence ID" value="NZ_FXTB01000007.1"/>
</dbReference>
<gene>
    <name evidence="4" type="ORF">SAMN06265379_10757</name>
</gene>
<evidence type="ECO:0000259" key="3">
    <source>
        <dbReference type="PROSITE" id="PS51371"/>
    </source>
</evidence>
<organism evidence="4 5">
    <name type="scientific">Saccharicrinis carchari</name>
    <dbReference type="NCBI Taxonomy" id="1168039"/>
    <lineage>
        <taxon>Bacteria</taxon>
        <taxon>Pseudomonadati</taxon>
        <taxon>Bacteroidota</taxon>
        <taxon>Bacteroidia</taxon>
        <taxon>Marinilabiliales</taxon>
        <taxon>Marinilabiliaceae</taxon>
        <taxon>Saccharicrinis</taxon>
    </lineage>
</organism>
<dbReference type="InterPro" id="IPR000644">
    <property type="entry name" value="CBS_dom"/>
</dbReference>
<feature type="domain" description="CBS" evidence="3">
    <location>
        <begin position="8"/>
        <end position="65"/>
    </location>
</feature>